<dbReference type="PANTHER" id="PTHR10170:SF10">
    <property type="entry name" value="HUNTINGTIN"/>
    <property type="match status" value="1"/>
</dbReference>
<dbReference type="InterPro" id="IPR024613">
    <property type="entry name" value="Huntingtin_N_HEAT_rpt-2"/>
</dbReference>
<keyword evidence="4" id="KW-0539">Nucleus</keyword>
<dbReference type="InterPro" id="IPR021133">
    <property type="entry name" value="HEAT_type_2"/>
</dbReference>
<evidence type="ECO:0000256" key="3">
    <source>
        <dbReference type="ARBA" id="ARBA00022490"/>
    </source>
</evidence>
<evidence type="ECO:0000256" key="1">
    <source>
        <dbReference type="ARBA" id="ARBA00004123"/>
    </source>
</evidence>
<reference evidence="6" key="1">
    <citation type="submission" date="2012-04" db="EMBL/GenBank/DDBJ databases">
        <title>The Genome Sequence of Loa loa.</title>
        <authorList>
            <consortium name="The Broad Institute Genome Sequencing Platform"/>
            <consortium name="Broad Institute Genome Sequencing Center for Infectious Disease"/>
            <person name="Nutman T.B."/>
            <person name="Fink D.L."/>
            <person name="Russ C."/>
            <person name="Young S."/>
            <person name="Zeng Q."/>
            <person name="Gargeya S."/>
            <person name="Alvarado L."/>
            <person name="Berlin A."/>
            <person name="Chapman S.B."/>
            <person name="Chen Z."/>
            <person name="Freedman E."/>
            <person name="Gellesch M."/>
            <person name="Goldberg J."/>
            <person name="Griggs A."/>
            <person name="Gujja S."/>
            <person name="Heilman E.R."/>
            <person name="Heiman D."/>
            <person name="Howarth C."/>
            <person name="Mehta T."/>
            <person name="Neiman D."/>
            <person name="Pearson M."/>
            <person name="Roberts A."/>
            <person name="Saif S."/>
            <person name="Shea T."/>
            <person name="Shenoy N."/>
            <person name="Sisk P."/>
            <person name="Stolte C."/>
            <person name="Sykes S."/>
            <person name="White J."/>
            <person name="Yandava C."/>
            <person name="Haas B."/>
            <person name="Henn M.R."/>
            <person name="Nusbaum C."/>
            <person name="Birren B."/>
        </authorList>
    </citation>
    <scope>NUCLEOTIDE SEQUENCE [LARGE SCALE GENOMIC DNA]</scope>
</reference>
<evidence type="ECO:0000256" key="2">
    <source>
        <dbReference type="ARBA" id="ARBA00004496"/>
    </source>
</evidence>
<keyword evidence="3" id="KW-0963">Cytoplasm</keyword>
<dbReference type="PANTHER" id="PTHR10170">
    <property type="entry name" value="HUNTINGTON DISEASE PROTEIN"/>
    <property type="match status" value="1"/>
</dbReference>
<dbReference type="InterPro" id="IPR048413">
    <property type="entry name" value="Htt_C-HEAT_rpt"/>
</dbReference>
<dbReference type="WBParaSite" id="EN70_934">
    <property type="protein sequence ID" value="EN70_934"/>
    <property type="gene ID" value="EN70_934"/>
</dbReference>
<dbReference type="InterPro" id="IPR028426">
    <property type="entry name" value="Huntingtin_fam"/>
</dbReference>
<dbReference type="Pfam" id="PF12372">
    <property type="entry name" value="Htt_N-HEAT"/>
    <property type="match status" value="1"/>
</dbReference>
<dbReference type="GO" id="GO:0005634">
    <property type="term" value="C:nucleus"/>
    <property type="evidence" value="ECO:0007669"/>
    <property type="project" value="UniProtKB-SubCell"/>
</dbReference>
<dbReference type="InterPro" id="IPR048411">
    <property type="entry name" value="Htt_N_HEAT_rpt-1"/>
</dbReference>
<dbReference type="Pfam" id="PF20926">
    <property type="entry name" value="Htt_N-HEAT_1"/>
    <property type="match status" value="1"/>
</dbReference>
<accession>A0A1I7W3W7</accession>
<proteinExistence type="predicted"/>
<dbReference type="SUPFAM" id="SSF48371">
    <property type="entry name" value="ARM repeat"/>
    <property type="match status" value="2"/>
</dbReference>
<comment type="subcellular location">
    <subcellularLocation>
        <location evidence="2">Cytoplasm</location>
    </subcellularLocation>
    <subcellularLocation>
        <location evidence="1">Nucleus</location>
    </subcellularLocation>
</comment>
<protein>
    <submittedName>
        <fullName evidence="7">Huntingtin</fullName>
    </submittedName>
</protein>
<evidence type="ECO:0000313" key="6">
    <source>
        <dbReference type="Proteomes" id="UP000095285"/>
    </source>
</evidence>
<evidence type="ECO:0000256" key="4">
    <source>
        <dbReference type="ARBA" id="ARBA00023242"/>
    </source>
</evidence>
<dbReference type="GO" id="GO:0005737">
    <property type="term" value="C:cytoplasm"/>
    <property type="evidence" value="ECO:0007669"/>
    <property type="project" value="UniProtKB-SubCell"/>
</dbReference>
<dbReference type="InterPro" id="IPR016024">
    <property type="entry name" value="ARM-type_fold"/>
</dbReference>
<evidence type="ECO:0000256" key="5">
    <source>
        <dbReference type="PROSITE-ProRule" id="PRU00103"/>
    </source>
</evidence>
<sequence length="2616" mass="296397">MDRLSKALNVLQTTRKSDWATISSKKSELCEKEYAAFSDIRDVLVRLEIWRNPKYNDEFSRAVKTLFEYINHPNSDFRMLSEQTVDSVLRHLVIDMNTSRVIVVLMSEIRRNGPPRSLVFALSRLLDALKYVKTNRSRAIGMHLVSALPKILIRSEEVVQSALERYLPSVFAFLGSDFATQPNDSVLKLYEVALSNLELPGVTNRAAAVVINQLATYVGVVRRKFFLHFLKVLSEASEQQNRNLLVGTLNSLRLLWPVYLLRSSEYELESLQGVVRDVLRCLFSPHNEIVVASLEFLEKVVSSPLAALNVESFYPQQSNILKSDVEEQDIAVPTNATSCVSSLRASPLDFLFDSTSSEAVDLANSCVQPSFSLPSNAGSSSLKMQNESSSEGGMDIIDPLRHLEISDDQTKCSSSSEGSLPELTSVSIPIPKYLPVDISFGSFLTYTAVLLAKRFLLSGQCFKLMPDSEVRVSHKILAMSCLGNLALHLPKFADITLQPKGGLGVQTLKDLQLYLNHEDDQLKAVAITVFVNAEKCRFRALGEQFHESRCSFASFVYDAIRIRRAHCSRSLLIALKSAKKLVYQAGIVYDVAKFACENYRDNYFLLRIAVVEYLASIEWAFAISFTTHLPDEIFQIYMHLLADDDQRVRNAAAKHLSLLTENANYTSAPNNIAVEEPTDYLCSDFPKNPLTVGMSPYYDFLQQPFNFLTAYNLSFVLRKMFQILTTSACEKQQAGIAAGLFQLLCCFKSRHYAQAWGLESNVDSSKTGLIISLISKCDYCCTDIQTFIQLLNIATYMTAGLYTVGIMKAANEGSDVMPKFLRYSIYEQLILLQLRVINLYYSLIIEHRQQTVCPFSRSSPFSPVRKALSVSTNSVASWEQRIAAISRFVGIGIKMSRNTSFLQSPSLIHLADSLKGGYLNYMNTLAFDASERFTALLISALNCLACTLEVMRLPLVADILEEILLYCQTVIEVVPDESIRVAMQLFKILFGSNVANLSLDGLRSLKLNHISQPKDLFEVCLLRNADFFTEFVINTGRTEYGEAQLIRSAGWLRKDLISKDGVPTSMEIASHVTMFEPYVSLTIRLYQSTNSVDIQCSVLDLLCVLVRGGINYSLLDPETRLLNFVIEQVNEISARNWTATDAEKLLNSVFNYFLSLYHTESRGQVIMGLDRIRSFVELLIKACNTRPYLTLCALNCLQIVLVDCISMRLSFDVTLLKILETTDQLAAVCPTRVLQLWVLAALGFHINGEAQSWTKTLLSLFENLQQLYAGNWEFTTAFNAIILLRSCYAAITRPMDSLFKKMINILEDVRDLHCFSRLVVVLPYLFIFLCVLKEGSTFTRIEQICDRAVEKIGCLLMTLLGQCLKALRRLTSLDSINEENSENLVIWYLLILSHAVHSGDMKSITNTFDAYFSMDFADLQSLSTFYPRIYAQLFAFVNAAGFHRHKHLFHSSSKQLGDLCMITQCRTASPDEAGDIVRLFDCCSPDILLTVVVRRWLACHISDLDIDMQKTLLESAINLSKNCCSYAVDLDVIELIASNDIPETSIIIEFLQNKRGKSRILDYLMALVRDHQSENVALKTSLTNFITSEQFSADFLFKCVEKTSKLGGKKHNLGIDDPSQFTPELFADILQQIIGKKSQVLSCSASIYRDNRNVHVLILDFDIQAEFICVMLCNVEGRYAEMILRNAYECKRYDVLSSFIDMLDQFKIAKECSGELYDELSTSPLLKIDTLLASFVSLAFDPSVNSSLQLFVQSRIANKPESIAYKKASDWVTEDSLFDHWIQRYVDSLAVQSESQTSEVACAVAFGITRPSFRETIDQAQNSKKVVEQQLSLAVSVARLVQYVFEQCSMLPYQGLQKLGDPFWSMKIIDRTGKKDFDIGFFSDAIRTAFDVTQKIQEIFRKKHRKTRLYSHLERLAKAVSRLPFLSDISCIPRSAILCGWKPEPEIHRSSISIPTVNIHYLGNVDILQDFVWRVLWAGWNRRSNFDNFSMSLFGVISSTPSGSELANANVNMTEQLMASTIAVEGITNLLLETLLYPERGDPVTGKFIVKPRDVSPDFLSSSYGQRLTMLQAKLLGASAVDSIRKKNLEIINDRGKRYRPGQFSVLTFWNMAGVLDQERNLYKDIMQINSQSKERLPSSDSSYLLNSGHDTTYESCLRMLFDTYSHWFRAGVDAVPLPLLSATVKSMSLLSDLFTEMDQYRFVFGHMKTLFSIRSYLDNVDIGNIIYSLLKCISILGIEDSFLPKVDTQKTVLTWIETGLTSEFTEIRIRTLQGCLFLLQAVGFDELKNVFLFLESFLMNDPQRSDCGLYEYETILWTVRFFFFDNPTYSSDNSRTAFINMICERFFALATPGWLMNLISVGIEKLIVGSRIYVLTFSRVAVQALENYFYAPQKFLYALRIFIACLYRGLEEGKVQHLGTQPYDPRIHLMEQHAMIFRILAEGAEDDASQLMKVLPYLLIDSLNQSELINSILKELIHRYTGLPHPRSAAIFRIIHCWFIVLHSRETENVVLEWTLNGLDSFKYVADPTLFRFYVSAFLCSSSPNPRIANLFYLVIGRTSNLAWIDDFLFEFSVRSLLLRMKKDARNGLKVSMEKFVLNGKTCRDPRRIASFPRL</sequence>
<organism evidence="6 7">
    <name type="scientific">Loa loa</name>
    <name type="common">Eye worm</name>
    <name type="synonym">Filaria loa</name>
    <dbReference type="NCBI Taxonomy" id="7209"/>
    <lineage>
        <taxon>Eukaryota</taxon>
        <taxon>Metazoa</taxon>
        <taxon>Ecdysozoa</taxon>
        <taxon>Nematoda</taxon>
        <taxon>Chromadorea</taxon>
        <taxon>Rhabditida</taxon>
        <taxon>Spirurina</taxon>
        <taxon>Spiruromorpha</taxon>
        <taxon>Filarioidea</taxon>
        <taxon>Onchocercidae</taxon>
        <taxon>Loa</taxon>
    </lineage>
</organism>
<reference evidence="7" key="2">
    <citation type="submission" date="2016-11" db="UniProtKB">
        <authorList>
            <consortium name="WormBaseParasite"/>
        </authorList>
    </citation>
    <scope>IDENTIFICATION</scope>
</reference>
<name>A0A1I7W3W7_LOALO</name>
<dbReference type="PROSITE" id="PS50077">
    <property type="entry name" value="HEAT_REPEAT"/>
    <property type="match status" value="1"/>
</dbReference>
<dbReference type="Pfam" id="PF20927">
    <property type="entry name" value="Htt_C-HEAT"/>
    <property type="match status" value="2"/>
</dbReference>
<feature type="repeat" description="HEAT" evidence="5">
    <location>
        <begin position="633"/>
        <end position="671"/>
    </location>
</feature>
<dbReference type="Proteomes" id="UP000095285">
    <property type="component" value="Unassembled WGS sequence"/>
</dbReference>
<dbReference type="eggNOG" id="ENOG502RT5G">
    <property type="taxonomic scope" value="Eukaryota"/>
</dbReference>
<evidence type="ECO:0000313" key="7">
    <source>
        <dbReference type="WBParaSite" id="EN70_934"/>
    </source>
</evidence>
<keyword evidence="6" id="KW-1185">Reference proteome</keyword>
<dbReference type="STRING" id="7209.A0A1I7W3W7"/>